<evidence type="ECO:0000256" key="1">
    <source>
        <dbReference type="SAM" id="Phobius"/>
    </source>
</evidence>
<name>A0A1W1E8E1_9ZZZZ</name>
<dbReference type="EMBL" id="FPIB01000011">
    <property type="protein sequence ID" value="SFV90198.1"/>
    <property type="molecule type" value="Genomic_DNA"/>
</dbReference>
<proteinExistence type="predicted"/>
<keyword evidence="1" id="KW-1133">Transmembrane helix</keyword>
<protein>
    <submittedName>
        <fullName evidence="2">Uncharacterized protein</fullName>
    </submittedName>
</protein>
<accession>A0A1W1E8E1</accession>
<sequence length="49" mass="5777">MNNLTLIVIFLVTLVLFFWGVYKALRTQRVVYMTAMIPFFALMIGIFFL</sequence>
<evidence type="ECO:0000313" key="2">
    <source>
        <dbReference type="EMBL" id="SFV90198.1"/>
    </source>
</evidence>
<gene>
    <name evidence="2" type="ORF">MNB_SV-4-281</name>
</gene>
<reference evidence="2" key="1">
    <citation type="submission" date="2016-10" db="EMBL/GenBank/DDBJ databases">
        <authorList>
            <person name="de Groot N.N."/>
        </authorList>
    </citation>
    <scope>NUCLEOTIDE SEQUENCE</scope>
</reference>
<feature type="transmembrane region" description="Helical" evidence="1">
    <location>
        <begin position="6"/>
        <end position="25"/>
    </location>
</feature>
<keyword evidence="1" id="KW-0472">Membrane</keyword>
<keyword evidence="1" id="KW-0812">Transmembrane</keyword>
<dbReference type="AlphaFoldDB" id="A0A1W1E8E1"/>
<feature type="transmembrane region" description="Helical" evidence="1">
    <location>
        <begin position="30"/>
        <end position="48"/>
    </location>
</feature>
<organism evidence="2">
    <name type="scientific">hydrothermal vent metagenome</name>
    <dbReference type="NCBI Taxonomy" id="652676"/>
    <lineage>
        <taxon>unclassified sequences</taxon>
        <taxon>metagenomes</taxon>
        <taxon>ecological metagenomes</taxon>
    </lineage>
</organism>